<dbReference type="SMART" id="SM00368">
    <property type="entry name" value="LRR_RI"/>
    <property type="match status" value="7"/>
</dbReference>
<name>A0A8B6FP15_MYTGA</name>
<feature type="domain" description="EF-hand" evidence="3">
    <location>
        <begin position="562"/>
        <end position="597"/>
    </location>
</feature>
<feature type="domain" description="EF-hand" evidence="3">
    <location>
        <begin position="533"/>
        <end position="561"/>
    </location>
</feature>
<dbReference type="SUPFAM" id="SSF47473">
    <property type="entry name" value="EF-hand"/>
    <property type="match status" value="1"/>
</dbReference>
<protein>
    <recommendedName>
        <fullName evidence="3">EF-hand domain-containing protein</fullName>
    </recommendedName>
</protein>
<dbReference type="InterPro" id="IPR011992">
    <property type="entry name" value="EF-hand-dom_pair"/>
</dbReference>
<dbReference type="GO" id="GO:0005509">
    <property type="term" value="F:calcium ion binding"/>
    <property type="evidence" value="ECO:0007669"/>
    <property type="project" value="InterPro"/>
</dbReference>
<dbReference type="OrthoDB" id="76105at2759"/>
<comment type="caution">
    <text evidence="4">The sequence shown here is derived from an EMBL/GenBank/DDBJ whole genome shotgun (WGS) entry which is preliminary data.</text>
</comment>
<accession>A0A8B6FP15</accession>
<dbReference type="Gene3D" id="1.10.238.10">
    <property type="entry name" value="EF-hand"/>
    <property type="match status" value="1"/>
</dbReference>
<evidence type="ECO:0000256" key="2">
    <source>
        <dbReference type="SAM" id="MobiDB-lite"/>
    </source>
</evidence>
<dbReference type="PROSITE" id="PS00018">
    <property type="entry name" value="EF_HAND_1"/>
    <property type="match status" value="1"/>
</dbReference>
<organism evidence="4 5">
    <name type="scientific">Mytilus galloprovincialis</name>
    <name type="common">Mediterranean mussel</name>
    <dbReference type="NCBI Taxonomy" id="29158"/>
    <lineage>
        <taxon>Eukaryota</taxon>
        <taxon>Metazoa</taxon>
        <taxon>Spiralia</taxon>
        <taxon>Lophotrochozoa</taxon>
        <taxon>Mollusca</taxon>
        <taxon>Bivalvia</taxon>
        <taxon>Autobranchia</taxon>
        <taxon>Pteriomorphia</taxon>
        <taxon>Mytilida</taxon>
        <taxon>Mytiloidea</taxon>
        <taxon>Mytilidae</taxon>
        <taxon>Mytilinae</taxon>
        <taxon>Mytilus</taxon>
    </lineage>
</organism>
<feature type="compositionally biased region" description="Acidic residues" evidence="2">
    <location>
        <begin position="146"/>
        <end position="158"/>
    </location>
</feature>
<evidence type="ECO:0000259" key="3">
    <source>
        <dbReference type="PROSITE" id="PS50222"/>
    </source>
</evidence>
<dbReference type="InterPro" id="IPR001611">
    <property type="entry name" value="Leu-rich_rpt"/>
</dbReference>
<dbReference type="Pfam" id="PF13516">
    <property type="entry name" value="LRR_6"/>
    <property type="match status" value="4"/>
</dbReference>
<feature type="region of interest" description="Disordered" evidence="2">
    <location>
        <begin position="608"/>
        <end position="633"/>
    </location>
</feature>
<dbReference type="InterPro" id="IPR052394">
    <property type="entry name" value="LRR-containing"/>
</dbReference>
<dbReference type="InterPro" id="IPR002048">
    <property type="entry name" value="EF_hand_dom"/>
</dbReference>
<dbReference type="PANTHER" id="PTHR24114">
    <property type="entry name" value="LEUCINE RICH REPEAT FAMILY PROTEIN"/>
    <property type="match status" value="1"/>
</dbReference>
<evidence type="ECO:0000313" key="4">
    <source>
        <dbReference type="EMBL" id="VDI53009.1"/>
    </source>
</evidence>
<feature type="region of interest" description="Disordered" evidence="2">
    <location>
        <begin position="1"/>
        <end position="59"/>
    </location>
</feature>
<dbReference type="InterPro" id="IPR032675">
    <property type="entry name" value="LRR_dom_sf"/>
</dbReference>
<dbReference type="CDD" id="cd00051">
    <property type="entry name" value="EFh"/>
    <property type="match status" value="1"/>
</dbReference>
<dbReference type="SUPFAM" id="SSF52047">
    <property type="entry name" value="RNI-like"/>
    <property type="match status" value="1"/>
</dbReference>
<dbReference type="Proteomes" id="UP000596742">
    <property type="component" value="Unassembled WGS sequence"/>
</dbReference>
<dbReference type="InterPro" id="IPR018247">
    <property type="entry name" value="EF_Hand_1_Ca_BS"/>
</dbReference>
<dbReference type="Pfam" id="PF13499">
    <property type="entry name" value="EF-hand_7"/>
    <property type="match status" value="1"/>
</dbReference>
<evidence type="ECO:0000256" key="1">
    <source>
        <dbReference type="ARBA" id="ARBA00022837"/>
    </source>
</evidence>
<gene>
    <name evidence="4" type="ORF">MGAL_10B000230</name>
</gene>
<dbReference type="SMART" id="SM00054">
    <property type="entry name" value="EFh"/>
    <property type="match status" value="2"/>
</dbReference>
<evidence type="ECO:0000313" key="5">
    <source>
        <dbReference type="Proteomes" id="UP000596742"/>
    </source>
</evidence>
<proteinExistence type="predicted"/>
<keyword evidence="5" id="KW-1185">Reference proteome</keyword>
<dbReference type="Gene3D" id="3.80.10.10">
    <property type="entry name" value="Ribonuclease Inhibitor"/>
    <property type="match status" value="1"/>
</dbReference>
<reference evidence="4" key="1">
    <citation type="submission" date="2018-11" db="EMBL/GenBank/DDBJ databases">
        <authorList>
            <person name="Alioto T."/>
            <person name="Alioto T."/>
        </authorList>
    </citation>
    <scope>NUCLEOTIDE SEQUENCE</scope>
</reference>
<dbReference type="AlphaFoldDB" id="A0A8B6FP15"/>
<feature type="region of interest" description="Disordered" evidence="2">
    <location>
        <begin position="125"/>
        <end position="158"/>
    </location>
</feature>
<sequence>MPVGTDGPTVQPPRLSSPSKLPAQFEINEEDELMNIKPEDSVSETKSRRSSKDTSGLITDLTRLKAITGDDRIGDPLYVTEYRQKLPDLTQEIIKERTFEGDEFEIRGLSGADLTRHLQDEYIEDDAADGRSDVFEDNESNISSLESDDEKANEEYDTDFDPTEADRLIYPERYETDPNGVGLYERHCEEIGVQPITYFIKHMQDTNLIMKFHGLGPQGMRAIAGNIEINTVTERIDLEGNYILGEGATYLTRVLKDNSYVSELVLSENKIGSEGAVALCELLTKNKTIIHLNLTGNEIDDSAADAFYDMLVANSEIKTLILKHNCFEEYGADSFCKIMDENVTLQTLDLSWNHFQSKGCAALAEGIKLNEGLKYLDVSMNGFGLEGARAMEDALKTNRILRELHCTHCRIPVEGAPYIAAGIQVNEALVKLYIGHNEYGCDGGFFILEGVNRNDKKTLKYLDFANLMVRRSFKALEKELKEDRSLVTVYGGVLVDVASFASKIPRNPEKLLASDPMTKLREYVEKSGYRMIDLLKTFDRDNDWQISREELSMGVKKCEIDLTEDQIDKLMSQLDLNGDGQIDLSELMEGKLENTLLQREAIRYREEVDKKTKKQEQMTAKADPQSFMEMMND</sequence>
<feature type="compositionally biased region" description="Basic and acidic residues" evidence="2">
    <location>
        <begin position="37"/>
        <end position="52"/>
    </location>
</feature>
<dbReference type="EMBL" id="UYJE01007249">
    <property type="protein sequence ID" value="VDI53009.1"/>
    <property type="molecule type" value="Genomic_DNA"/>
</dbReference>
<dbReference type="PANTHER" id="PTHR24114:SF2">
    <property type="entry name" value="F-BOX DOMAIN-CONTAINING PROTEIN-RELATED"/>
    <property type="match status" value="1"/>
</dbReference>
<keyword evidence="1" id="KW-0106">Calcium</keyword>
<dbReference type="PROSITE" id="PS50222">
    <property type="entry name" value="EF_HAND_2"/>
    <property type="match status" value="2"/>
</dbReference>